<sequence>MSVLYRHSYIIPFNSEQITSLNFGSDLKQSIHAVNYFECSAKQMNGVKFIFLEVLSTIEKERKKEAIRGDIPAYSIGCTMGAVGNSGPLIKQAVVNLRECITNPAAFANYKRSHIFVQVIYEMFQITYYLPFIDFGIDNKIPNDEHEQK</sequence>
<accession>A0A1I7X8F5</accession>
<keyword evidence="1" id="KW-1185">Reference proteome</keyword>
<evidence type="ECO:0000313" key="1">
    <source>
        <dbReference type="Proteomes" id="UP000095283"/>
    </source>
</evidence>
<dbReference type="AlphaFoldDB" id="A0A1I7X8F5"/>
<proteinExistence type="predicted"/>
<dbReference type="InterPro" id="IPR027417">
    <property type="entry name" value="P-loop_NTPase"/>
</dbReference>
<reference evidence="2" key="1">
    <citation type="submission" date="2016-11" db="UniProtKB">
        <authorList>
            <consortium name="WormBaseParasite"/>
        </authorList>
    </citation>
    <scope>IDENTIFICATION</scope>
</reference>
<dbReference type="Gene3D" id="3.40.50.300">
    <property type="entry name" value="P-loop containing nucleotide triphosphate hydrolases"/>
    <property type="match status" value="1"/>
</dbReference>
<dbReference type="WBParaSite" id="Hba_13671">
    <property type="protein sequence ID" value="Hba_13671"/>
    <property type="gene ID" value="Hba_13671"/>
</dbReference>
<dbReference type="Proteomes" id="UP000095283">
    <property type="component" value="Unplaced"/>
</dbReference>
<organism evidence="1 2">
    <name type="scientific">Heterorhabditis bacteriophora</name>
    <name type="common">Entomopathogenic nematode worm</name>
    <dbReference type="NCBI Taxonomy" id="37862"/>
    <lineage>
        <taxon>Eukaryota</taxon>
        <taxon>Metazoa</taxon>
        <taxon>Ecdysozoa</taxon>
        <taxon>Nematoda</taxon>
        <taxon>Chromadorea</taxon>
        <taxon>Rhabditida</taxon>
        <taxon>Rhabditina</taxon>
        <taxon>Rhabditomorpha</taxon>
        <taxon>Strongyloidea</taxon>
        <taxon>Heterorhabditidae</taxon>
        <taxon>Heterorhabditis</taxon>
    </lineage>
</organism>
<protein>
    <submittedName>
        <fullName evidence="2">Macro domain-containing protein</fullName>
    </submittedName>
</protein>
<evidence type="ECO:0000313" key="2">
    <source>
        <dbReference type="WBParaSite" id="Hba_13671"/>
    </source>
</evidence>
<name>A0A1I7X8F5_HETBA</name>